<name>A0A164X9P6_9CRUS</name>
<dbReference type="AlphaFoldDB" id="A0A164X9P6"/>
<sequence length="69" mass="7953">MIEFFFLKKLFKDIGPQQKKEGTSPSEKKCFLARGERADEGRIRSSVATRTEAIEDRQLPTLTVHWLVS</sequence>
<gene>
    <name evidence="1" type="ORF">APZ42_020635</name>
</gene>
<keyword evidence="2" id="KW-1185">Reference proteome</keyword>
<reference evidence="1 2" key="1">
    <citation type="submission" date="2016-03" db="EMBL/GenBank/DDBJ databases">
        <title>EvidentialGene: Evidence-directed Construction of Genes on Genomes.</title>
        <authorList>
            <person name="Gilbert D.G."/>
            <person name="Choi J.-H."/>
            <person name="Mockaitis K."/>
            <person name="Colbourne J."/>
            <person name="Pfrender M."/>
        </authorList>
    </citation>
    <scope>NUCLEOTIDE SEQUENCE [LARGE SCALE GENOMIC DNA]</scope>
    <source>
        <strain evidence="1 2">Xinb3</strain>
        <tissue evidence="1">Complete organism</tissue>
    </source>
</reference>
<dbReference type="Proteomes" id="UP000076858">
    <property type="component" value="Unassembled WGS sequence"/>
</dbReference>
<comment type="caution">
    <text evidence="1">The sequence shown here is derived from an EMBL/GenBank/DDBJ whole genome shotgun (WGS) entry which is preliminary data.</text>
</comment>
<protein>
    <submittedName>
        <fullName evidence="1">Uncharacterized protein</fullName>
    </submittedName>
</protein>
<dbReference type="EMBL" id="LRGB01001005">
    <property type="protein sequence ID" value="KZS14000.1"/>
    <property type="molecule type" value="Genomic_DNA"/>
</dbReference>
<accession>A0A164X9P6</accession>
<proteinExistence type="predicted"/>
<evidence type="ECO:0000313" key="1">
    <source>
        <dbReference type="EMBL" id="KZS14000.1"/>
    </source>
</evidence>
<organism evidence="1 2">
    <name type="scientific">Daphnia magna</name>
    <dbReference type="NCBI Taxonomy" id="35525"/>
    <lineage>
        <taxon>Eukaryota</taxon>
        <taxon>Metazoa</taxon>
        <taxon>Ecdysozoa</taxon>
        <taxon>Arthropoda</taxon>
        <taxon>Crustacea</taxon>
        <taxon>Branchiopoda</taxon>
        <taxon>Diplostraca</taxon>
        <taxon>Cladocera</taxon>
        <taxon>Anomopoda</taxon>
        <taxon>Daphniidae</taxon>
        <taxon>Daphnia</taxon>
    </lineage>
</organism>
<evidence type="ECO:0000313" key="2">
    <source>
        <dbReference type="Proteomes" id="UP000076858"/>
    </source>
</evidence>